<dbReference type="EMBL" id="JADEXS010000333">
    <property type="protein sequence ID" value="MBE9024907.1"/>
    <property type="molecule type" value="Genomic_DNA"/>
</dbReference>
<dbReference type="RefSeq" id="WP_193919599.1">
    <property type="nucleotide sequence ID" value="NZ_JADEXS020000001.1"/>
</dbReference>
<accession>A0A8J7AFV2</accession>
<proteinExistence type="predicted"/>
<sequence>MTLAYIITEGNKDIEILKQLLPKFVSQDINFKFVDGSGQYGARSLASTLLVTRSIPVALVTDADTEDNSLVSEQLDSLNYLLRQASPGIPYKVFLAVPEIEIILLQDRSLIEKIAERSFSDLEWQLAHSKPKDFLTAVFGKDTPFNKIFNKMNNDEIQTVRQHPLIQDLINFLSSVAATPTV</sequence>
<keyword evidence="2" id="KW-1185">Reference proteome</keyword>
<protein>
    <recommendedName>
        <fullName evidence="3">DUF4276 family protein</fullName>
    </recommendedName>
</protein>
<organism evidence="1 2">
    <name type="scientific">Desmonostoc muscorum LEGE 12446</name>
    <dbReference type="NCBI Taxonomy" id="1828758"/>
    <lineage>
        <taxon>Bacteria</taxon>
        <taxon>Bacillati</taxon>
        <taxon>Cyanobacteriota</taxon>
        <taxon>Cyanophyceae</taxon>
        <taxon>Nostocales</taxon>
        <taxon>Nostocaceae</taxon>
        <taxon>Desmonostoc</taxon>
    </lineage>
</organism>
<dbReference type="AlphaFoldDB" id="A0A8J7AFV2"/>
<dbReference type="Proteomes" id="UP000622533">
    <property type="component" value="Unassembled WGS sequence"/>
</dbReference>
<comment type="caution">
    <text evidence="1">The sequence shown here is derived from an EMBL/GenBank/DDBJ whole genome shotgun (WGS) entry which is preliminary data.</text>
</comment>
<gene>
    <name evidence="1" type="ORF">IQ276_21525</name>
</gene>
<evidence type="ECO:0008006" key="3">
    <source>
        <dbReference type="Google" id="ProtNLM"/>
    </source>
</evidence>
<name>A0A8J7AFV2_DESMC</name>
<evidence type="ECO:0000313" key="1">
    <source>
        <dbReference type="EMBL" id="MBE9024907.1"/>
    </source>
</evidence>
<reference evidence="1" key="1">
    <citation type="submission" date="2020-10" db="EMBL/GenBank/DDBJ databases">
        <authorList>
            <person name="Castelo-Branco R."/>
            <person name="Eusebio N."/>
            <person name="Adriana R."/>
            <person name="Vieira A."/>
            <person name="Brugerolle De Fraissinette N."/>
            <person name="Rezende De Castro R."/>
            <person name="Schneider M.P."/>
            <person name="Vasconcelos V."/>
            <person name="Leao P.N."/>
        </authorList>
    </citation>
    <scope>NUCLEOTIDE SEQUENCE</scope>
    <source>
        <strain evidence="1">LEGE 12446</strain>
    </source>
</reference>
<evidence type="ECO:0000313" key="2">
    <source>
        <dbReference type="Proteomes" id="UP000622533"/>
    </source>
</evidence>